<dbReference type="EMBL" id="SRLO01005723">
    <property type="protein sequence ID" value="TNN29381.1"/>
    <property type="molecule type" value="Genomic_DNA"/>
</dbReference>
<dbReference type="Proteomes" id="UP000314294">
    <property type="component" value="Unassembled WGS sequence"/>
</dbReference>
<accession>A0A4Z2ELE4</accession>
<dbReference type="AlphaFoldDB" id="A0A4Z2ELE4"/>
<feature type="compositionally biased region" description="Basic and acidic residues" evidence="1">
    <location>
        <begin position="81"/>
        <end position="90"/>
    </location>
</feature>
<comment type="caution">
    <text evidence="2">The sequence shown here is derived from an EMBL/GenBank/DDBJ whole genome shotgun (WGS) entry which is preliminary data.</text>
</comment>
<proteinExistence type="predicted"/>
<gene>
    <name evidence="2" type="ORF">EYF80_060470</name>
</gene>
<evidence type="ECO:0000313" key="3">
    <source>
        <dbReference type="Proteomes" id="UP000314294"/>
    </source>
</evidence>
<feature type="compositionally biased region" description="Polar residues" evidence="1">
    <location>
        <begin position="91"/>
        <end position="111"/>
    </location>
</feature>
<evidence type="ECO:0000313" key="2">
    <source>
        <dbReference type="EMBL" id="TNN29381.1"/>
    </source>
</evidence>
<evidence type="ECO:0000256" key="1">
    <source>
        <dbReference type="SAM" id="MobiDB-lite"/>
    </source>
</evidence>
<reference evidence="2 3" key="1">
    <citation type="submission" date="2019-03" db="EMBL/GenBank/DDBJ databases">
        <title>First draft genome of Liparis tanakae, snailfish: a comprehensive survey of snailfish specific genes.</title>
        <authorList>
            <person name="Kim W."/>
            <person name="Song I."/>
            <person name="Jeong J.-H."/>
            <person name="Kim D."/>
            <person name="Kim S."/>
            <person name="Ryu S."/>
            <person name="Song J.Y."/>
            <person name="Lee S.K."/>
        </authorList>
    </citation>
    <scope>NUCLEOTIDE SEQUENCE [LARGE SCALE GENOMIC DNA]</scope>
    <source>
        <tissue evidence="2">Muscle</tissue>
    </source>
</reference>
<protein>
    <submittedName>
        <fullName evidence="2">Uncharacterized protein</fullName>
    </submittedName>
</protein>
<keyword evidence="3" id="KW-1185">Reference proteome</keyword>
<organism evidence="2 3">
    <name type="scientific">Liparis tanakae</name>
    <name type="common">Tanaka's snailfish</name>
    <dbReference type="NCBI Taxonomy" id="230148"/>
    <lineage>
        <taxon>Eukaryota</taxon>
        <taxon>Metazoa</taxon>
        <taxon>Chordata</taxon>
        <taxon>Craniata</taxon>
        <taxon>Vertebrata</taxon>
        <taxon>Euteleostomi</taxon>
        <taxon>Actinopterygii</taxon>
        <taxon>Neopterygii</taxon>
        <taxon>Teleostei</taxon>
        <taxon>Neoteleostei</taxon>
        <taxon>Acanthomorphata</taxon>
        <taxon>Eupercaria</taxon>
        <taxon>Perciformes</taxon>
        <taxon>Cottioidei</taxon>
        <taxon>Cottales</taxon>
        <taxon>Liparidae</taxon>
        <taxon>Liparis</taxon>
    </lineage>
</organism>
<sequence length="111" mass="12194">MVLLSAAPRPVGVASQALSSTGWLAMTPMEGEAGRKWSRYRRMTERSCCFSGSSSPSTMRNSSCWALDVASRGLQCFTMHPDSHKTRESDSTLIDSNRNNDVLRSHVPTAQ</sequence>
<name>A0A4Z2ELE4_9TELE</name>
<feature type="region of interest" description="Disordered" evidence="1">
    <location>
        <begin position="81"/>
        <end position="111"/>
    </location>
</feature>